<dbReference type="PROSITE" id="PS01037">
    <property type="entry name" value="SBP_BACTERIAL_1"/>
    <property type="match status" value="1"/>
</dbReference>
<evidence type="ECO:0000256" key="2">
    <source>
        <dbReference type="ARBA" id="ARBA00022448"/>
    </source>
</evidence>
<organism evidence="5 6">
    <name type="scientific">Paenibacillus chartarius</name>
    <dbReference type="NCBI Taxonomy" id="747481"/>
    <lineage>
        <taxon>Bacteria</taxon>
        <taxon>Bacillati</taxon>
        <taxon>Bacillota</taxon>
        <taxon>Bacilli</taxon>
        <taxon>Bacillales</taxon>
        <taxon>Paenibacillaceae</taxon>
        <taxon>Paenibacillus</taxon>
    </lineage>
</organism>
<comment type="caution">
    <text evidence="5">The sequence shown here is derived from an EMBL/GenBank/DDBJ whole genome shotgun (WGS) entry which is preliminary data.</text>
</comment>
<feature type="signal peptide" evidence="4">
    <location>
        <begin position="1"/>
        <end position="17"/>
    </location>
</feature>
<protein>
    <submittedName>
        <fullName evidence="5">ABC transporter substrate-binding protein</fullName>
    </submittedName>
</protein>
<name>A0ABV6DTP8_9BACL</name>
<keyword evidence="3 4" id="KW-0732">Signal</keyword>
<evidence type="ECO:0000313" key="5">
    <source>
        <dbReference type="EMBL" id="MFC0216024.1"/>
    </source>
</evidence>
<proteinExistence type="inferred from homology"/>
<keyword evidence="6" id="KW-1185">Reference proteome</keyword>
<dbReference type="SUPFAM" id="SSF53850">
    <property type="entry name" value="Periplasmic binding protein-like II"/>
    <property type="match status" value="1"/>
</dbReference>
<comment type="similarity">
    <text evidence="1">Belongs to the bacterial solute-binding protein 1 family.</text>
</comment>
<dbReference type="Gene3D" id="3.40.190.10">
    <property type="entry name" value="Periplasmic binding protein-like II"/>
    <property type="match status" value="2"/>
</dbReference>
<reference evidence="5 6" key="1">
    <citation type="submission" date="2024-09" db="EMBL/GenBank/DDBJ databases">
        <authorList>
            <person name="Sun Q."/>
            <person name="Mori K."/>
        </authorList>
    </citation>
    <scope>NUCLEOTIDE SEQUENCE [LARGE SCALE GENOMIC DNA]</scope>
    <source>
        <strain evidence="5 6">CCM 7759</strain>
    </source>
</reference>
<dbReference type="InterPro" id="IPR006059">
    <property type="entry name" value="SBP"/>
</dbReference>
<dbReference type="PANTHER" id="PTHR30061:SF50">
    <property type="entry name" value="MALTOSE_MALTODEXTRIN-BINDING PERIPLASMIC PROTEIN"/>
    <property type="match status" value="1"/>
</dbReference>
<dbReference type="PANTHER" id="PTHR30061">
    <property type="entry name" value="MALTOSE-BINDING PERIPLASMIC PROTEIN"/>
    <property type="match status" value="1"/>
</dbReference>
<keyword evidence="2" id="KW-0813">Transport</keyword>
<dbReference type="Proteomes" id="UP001589776">
    <property type="component" value="Unassembled WGS sequence"/>
</dbReference>
<gene>
    <name evidence="5" type="ORF">ACFFK0_26855</name>
</gene>
<dbReference type="RefSeq" id="WP_377473781.1">
    <property type="nucleotide sequence ID" value="NZ_JBHLWN010000107.1"/>
</dbReference>
<accession>A0ABV6DTP8</accession>
<evidence type="ECO:0000256" key="3">
    <source>
        <dbReference type="ARBA" id="ARBA00022729"/>
    </source>
</evidence>
<dbReference type="PROSITE" id="PS51257">
    <property type="entry name" value="PROKAR_LIPOPROTEIN"/>
    <property type="match status" value="1"/>
</dbReference>
<evidence type="ECO:0000256" key="1">
    <source>
        <dbReference type="ARBA" id="ARBA00008520"/>
    </source>
</evidence>
<sequence>MRKWLVLLSVSALLALAAGGCTTTNTAKVDVPSGSAAEAPKVTIKLLQFKAEITEQVLDMAKQYMAENPDVVIDAQVLKDYDIALVTSFAAGEAPDIFSIKSFTDVQDWSPFLADLSGEPWMSKVSPSAVRGMTVNGRQLGFPMSVEAYGFIYNKDLFAKAGVRQVPTTISELRQVNRKLRAAGIVSYSEGYKEWWVLGQHLLNLPFAYEKEPIGFIEQINRGEKRIADLAKIDGFFDVLDMTLEYGKGRESVGVSYDEQVYAFASGQTAMMQQGVWTLESIRKINPNIRMGMFAIPLSDDPADTKLPVGVPGYYVVNKDSKHLEESKKFLNWLHDNGQKYLVDSFKSIPAFTDLHTTEELGPLAADLTAYAAAQKTIPWAHAWWPSGTIQEFSSTLQAYVGGVLNREQAVAELQRLWEAHHE</sequence>
<evidence type="ECO:0000256" key="4">
    <source>
        <dbReference type="SAM" id="SignalP"/>
    </source>
</evidence>
<dbReference type="InterPro" id="IPR006061">
    <property type="entry name" value="SBP_1_CS"/>
</dbReference>
<dbReference type="EMBL" id="JBHLWN010000107">
    <property type="protein sequence ID" value="MFC0216024.1"/>
    <property type="molecule type" value="Genomic_DNA"/>
</dbReference>
<evidence type="ECO:0000313" key="6">
    <source>
        <dbReference type="Proteomes" id="UP001589776"/>
    </source>
</evidence>
<dbReference type="Pfam" id="PF01547">
    <property type="entry name" value="SBP_bac_1"/>
    <property type="match status" value="1"/>
</dbReference>
<feature type="chain" id="PRO_5046279385" evidence="4">
    <location>
        <begin position="18"/>
        <end position="423"/>
    </location>
</feature>